<dbReference type="Gene3D" id="1.20.1600.10">
    <property type="entry name" value="Outer membrane efflux proteins (OEP)"/>
    <property type="match status" value="1"/>
</dbReference>
<keyword evidence="7" id="KW-0998">Cell outer membrane</keyword>
<dbReference type="AlphaFoldDB" id="A0AAP2DXJ4"/>
<feature type="chain" id="PRO_5042840895" evidence="8">
    <location>
        <begin position="21"/>
        <end position="483"/>
    </location>
</feature>
<evidence type="ECO:0000256" key="1">
    <source>
        <dbReference type="ARBA" id="ARBA00004442"/>
    </source>
</evidence>
<dbReference type="PANTHER" id="PTHR30026:SF20">
    <property type="entry name" value="OUTER MEMBRANE PROTEIN TOLC"/>
    <property type="match status" value="1"/>
</dbReference>
<organism evidence="9 10">
    <name type="scientific">Dawidia cretensis</name>
    <dbReference type="NCBI Taxonomy" id="2782350"/>
    <lineage>
        <taxon>Bacteria</taxon>
        <taxon>Pseudomonadati</taxon>
        <taxon>Bacteroidota</taxon>
        <taxon>Cytophagia</taxon>
        <taxon>Cytophagales</taxon>
        <taxon>Chryseotaleaceae</taxon>
        <taxon>Dawidia</taxon>
    </lineage>
</organism>
<evidence type="ECO:0000313" key="10">
    <source>
        <dbReference type="Proteomes" id="UP001319080"/>
    </source>
</evidence>
<dbReference type="EMBL" id="JAHESE010000002">
    <property type="protein sequence ID" value="MBT1707584.1"/>
    <property type="molecule type" value="Genomic_DNA"/>
</dbReference>
<reference evidence="9 10" key="1">
    <citation type="submission" date="2021-05" db="EMBL/GenBank/DDBJ databases">
        <title>A Polyphasic approach of four new species of the genus Ohtaekwangia: Ohtaekwangia histidinii sp. nov., Ohtaekwangia cretensis sp. nov., Ohtaekwangia indiensis sp. nov., Ohtaekwangia reichenbachii sp. nov. from diverse environment.</title>
        <authorList>
            <person name="Octaviana S."/>
        </authorList>
    </citation>
    <scope>NUCLEOTIDE SEQUENCE [LARGE SCALE GENOMIC DNA]</scope>
    <source>
        <strain evidence="9 10">PWU5</strain>
    </source>
</reference>
<dbReference type="SUPFAM" id="SSF56954">
    <property type="entry name" value="Outer membrane efflux proteins (OEP)"/>
    <property type="match status" value="1"/>
</dbReference>
<dbReference type="Proteomes" id="UP001319080">
    <property type="component" value="Unassembled WGS sequence"/>
</dbReference>
<gene>
    <name evidence="9" type="ORF">KK062_05090</name>
</gene>
<dbReference type="InterPro" id="IPR003423">
    <property type="entry name" value="OMP_efflux"/>
</dbReference>
<comment type="caution">
    <text evidence="9">The sequence shown here is derived from an EMBL/GenBank/DDBJ whole genome shotgun (WGS) entry which is preliminary data.</text>
</comment>
<dbReference type="PANTHER" id="PTHR30026">
    <property type="entry name" value="OUTER MEMBRANE PROTEIN TOLC"/>
    <property type="match status" value="1"/>
</dbReference>
<evidence type="ECO:0000256" key="3">
    <source>
        <dbReference type="ARBA" id="ARBA00022448"/>
    </source>
</evidence>
<name>A0AAP2DXJ4_9BACT</name>
<dbReference type="Pfam" id="PF02321">
    <property type="entry name" value="OEP"/>
    <property type="match status" value="1"/>
</dbReference>
<evidence type="ECO:0000313" key="9">
    <source>
        <dbReference type="EMBL" id="MBT1707584.1"/>
    </source>
</evidence>
<dbReference type="GO" id="GO:0015288">
    <property type="term" value="F:porin activity"/>
    <property type="evidence" value="ECO:0007669"/>
    <property type="project" value="TreeGrafter"/>
</dbReference>
<dbReference type="GO" id="GO:0015562">
    <property type="term" value="F:efflux transmembrane transporter activity"/>
    <property type="evidence" value="ECO:0007669"/>
    <property type="project" value="InterPro"/>
</dbReference>
<proteinExistence type="inferred from homology"/>
<dbReference type="GO" id="GO:1990281">
    <property type="term" value="C:efflux pump complex"/>
    <property type="evidence" value="ECO:0007669"/>
    <property type="project" value="TreeGrafter"/>
</dbReference>
<keyword evidence="6" id="KW-0472">Membrane</keyword>
<keyword evidence="5" id="KW-0812">Transmembrane</keyword>
<feature type="signal peptide" evidence="8">
    <location>
        <begin position="1"/>
        <end position="20"/>
    </location>
</feature>
<evidence type="ECO:0000256" key="8">
    <source>
        <dbReference type="SAM" id="SignalP"/>
    </source>
</evidence>
<keyword evidence="3" id="KW-0813">Transport</keyword>
<keyword evidence="4" id="KW-1134">Transmembrane beta strand</keyword>
<keyword evidence="8" id="KW-0732">Signal</keyword>
<evidence type="ECO:0000256" key="7">
    <source>
        <dbReference type="ARBA" id="ARBA00023237"/>
    </source>
</evidence>
<sequence>MRSICSLVLFFVVYLATAQAPSDSLFHLPDSARPFTLENFYEVILRHHPVARQANLLPEMARQEIRLARGHFDPKLEASYLLKQYNGTEYYRLFDATLKAPTRSPVTPFVGLERNTGEQLNPEHYISSEYDYKQLYAGITLPLGQGLLTDDRRTALRQAELFRTLMEAEQVKIINKLLLDAAKTYWSWYHSYYNYRLATNTLSVAEEIFRRTRSNFEGGEVAPVDTVQAKITYLERAVSRQEAYTHYLNNGLAVSAFLWDSLRNPVELLPHHVPVQETAVFILTPAALQELLDQAKTNHPELRKLNVKLQQLTYDQQLAKEFLKPKLTVSYYMLNQPFNPEGASNAFTFNDNFKLGVDFSFPIFLRKERSKVAQFRLKIGNTEYDRELTSRQIVNDLMAAYNQLANNGIVLQQQQQMVEHYHRLMGAELTNLENGESDLFKINVQQEKLFQAESKLIKTMAEYEKQKAVLYWSAGVRPLQKPE</sequence>
<dbReference type="RefSeq" id="WP_254083170.1">
    <property type="nucleotide sequence ID" value="NZ_JAHESE010000002.1"/>
</dbReference>
<evidence type="ECO:0000256" key="6">
    <source>
        <dbReference type="ARBA" id="ARBA00023136"/>
    </source>
</evidence>
<evidence type="ECO:0000256" key="5">
    <source>
        <dbReference type="ARBA" id="ARBA00022692"/>
    </source>
</evidence>
<dbReference type="GO" id="GO:0009279">
    <property type="term" value="C:cell outer membrane"/>
    <property type="evidence" value="ECO:0007669"/>
    <property type="project" value="UniProtKB-SubCell"/>
</dbReference>
<protein>
    <submittedName>
        <fullName evidence="9">TolC family protein</fullName>
    </submittedName>
</protein>
<comment type="similarity">
    <text evidence="2">Belongs to the outer membrane factor (OMF) (TC 1.B.17) family.</text>
</comment>
<evidence type="ECO:0000256" key="2">
    <source>
        <dbReference type="ARBA" id="ARBA00007613"/>
    </source>
</evidence>
<comment type="subcellular location">
    <subcellularLocation>
        <location evidence="1">Cell outer membrane</location>
    </subcellularLocation>
</comment>
<evidence type="ECO:0000256" key="4">
    <source>
        <dbReference type="ARBA" id="ARBA00022452"/>
    </source>
</evidence>
<accession>A0AAP2DXJ4</accession>
<dbReference type="InterPro" id="IPR051906">
    <property type="entry name" value="TolC-like"/>
</dbReference>
<keyword evidence="10" id="KW-1185">Reference proteome</keyword>